<evidence type="ECO:0000256" key="1">
    <source>
        <dbReference type="SAM" id="MobiDB-lite"/>
    </source>
</evidence>
<organism evidence="2 3">
    <name type="scientific">Streptomyces erythrogriseus</name>
    <dbReference type="NCBI Taxonomy" id="284027"/>
    <lineage>
        <taxon>Bacteria</taxon>
        <taxon>Bacillati</taxon>
        <taxon>Actinomycetota</taxon>
        <taxon>Actinomycetes</taxon>
        <taxon>Kitasatosporales</taxon>
        <taxon>Streptomycetaceae</taxon>
        <taxon>Streptomyces</taxon>
        <taxon>Streptomyces griseoincarnatus group</taxon>
    </lineage>
</organism>
<dbReference type="RefSeq" id="WP_086699737.1">
    <property type="nucleotide sequence ID" value="NZ_BAAAVA010000006.1"/>
</dbReference>
<protein>
    <submittedName>
        <fullName evidence="2">Uncharacterized protein</fullName>
    </submittedName>
</protein>
<accession>A0ABN3WF36</accession>
<dbReference type="SUPFAM" id="SSF48498">
    <property type="entry name" value="Tetracyclin repressor-like, C-terminal domain"/>
    <property type="match status" value="1"/>
</dbReference>
<proteinExistence type="predicted"/>
<feature type="compositionally biased region" description="Polar residues" evidence="1">
    <location>
        <begin position="47"/>
        <end position="64"/>
    </location>
</feature>
<dbReference type="EMBL" id="BAAAVA010000006">
    <property type="protein sequence ID" value="GAA2912950.1"/>
    <property type="molecule type" value="Genomic_DNA"/>
</dbReference>
<gene>
    <name evidence="2" type="ORF">GCM10010478_09750</name>
</gene>
<evidence type="ECO:0000313" key="2">
    <source>
        <dbReference type="EMBL" id="GAA2912950.1"/>
    </source>
</evidence>
<comment type="caution">
    <text evidence="2">The sequence shown here is derived from an EMBL/GenBank/DDBJ whole genome shotgun (WGS) entry which is preliminary data.</text>
</comment>
<sequence>MDSFEALEAWRDAVVRAQHARDCEGGCPAGGSLASELADLDPGRALGSNSWRATGNGRTRSATATPRCESGANRGPDTDPEHLALAPLPALQGGLVMTQTGRDALALETVLGRDDQPHPLLRNP</sequence>
<dbReference type="Proteomes" id="UP001501423">
    <property type="component" value="Unassembled WGS sequence"/>
</dbReference>
<dbReference type="InterPro" id="IPR036271">
    <property type="entry name" value="Tet_transcr_reg_TetR-rel_C_sf"/>
</dbReference>
<name>A0ABN3WF36_9ACTN</name>
<reference evidence="2 3" key="1">
    <citation type="journal article" date="2019" name="Int. J. Syst. Evol. Microbiol.">
        <title>The Global Catalogue of Microorganisms (GCM) 10K type strain sequencing project: providing services to taxonomists for standard genome sequencing and annotation.</title>
        <authorList>
            <consortium name="The Broad Institute Genomics Platform"/>
            <consortium name="The Broad Institute Genome Sequencing Center for Infectious Disease"/>
            <person name="Wu L."/>
            <person name="Ma J."/>
        </authorList>
    </citation>
    <scope>NUCLEOTIDE SEQUENCE [LARGE SCALE GENOMIC DNA]</scope>
    <source>
        <strain evidence="2 3">JCM 9650</strain>
    </source>
</reference>
<dbReference type="Gene3D" id="1.10.357.10">
    <property type="entry name" value="Tetracycline Repressor, domain 2"/>
    <property type="match status" value="1"/>
</dbReference>
<keyword evidence="3" id="KW-1185">Reference proteome</keyword>
<evidence type="ECO:0000313" key="3">
    <source>
        <dbReference type="Proteomes" id="UP001501423"/>
    </source>
</evidence>
<feature type="region of interest" description="Disordered" evidence="1">
    <location>
        <begin position="41"/>
        <end position="84"/>
    </location>
</feature>